<keyword evidence="5" id="KW-1185">Reference proteome</keyword>
<dbReference type="Pfam" id="PF01381">
    <property type="entry name" value="HTH_3"/>
    <property type="match status" value="1"/>
</dbReference>
<evidence type="ECO:0000256" key="2">
    <source>
        <dbReference type="SAM" id="Phobius"/>
    </source>
</evidence>
<dbReference type="InterPro" id="IPR010982">
    <property type="entry name" value="Lambda_DNA-bd_dom_sf"/>
</dbReference>
<dbReference type="PROSITE" id="PS50943">
    <property type="entry name" value="HTH_CROC1"/>
    <property type="match status" value="1"/>
</dbReference>
<evidence type="ECO:0000256" key="1">
    <source>
        <dbReference type="ARBA" id="ARBA00023125"/>
    </source>
</evidence>
<keyword evidence="2" id="KW-1133">Transmembrane helix</keyword>
<organism evidence="4 5">
    <name type="scientific">Fructobacillus papyrifericola</name>
    <dbReference type="NCBI Taxonomy" id="2713172"/>
    <lineage>
        <taxon>Bacteria</taxon>
        <taxon>Bacillati</taxon>
        <taxon>Bacillota</taxon>
        <taxon>Bacilli</taxon>
        <taxon>Lactobacillales</taxon>
        <taxon>Lactobacillaceae</taxon>
        <taxon>Fructobacillus</taxon>
    </lineage>
</organism>
<dbReference type="EMBL" id="JAAMFJ010000002">
    <property type="protein sequence ID" value="MBS9336627.1"/>
    <property type="molecule type" value="Genomic_DNA"/>
</dbReference>
<comment type="caution">
    <text evidence="4">The sequence shown here is derived from an EMBL/GenBank/DDBJ whole genome shotgun (WGS) entry which is preliminary data.</text>
</comment>
<dbReference type="Gene3D" id="1.10.260.40">
    <property type="entry name" value="lambda repressor-like DNA-binding domains"/>
    <property type="match status" value="1"/>
</dbReference>
<evidence type="ECO:0000313" key="5">
    <source>
        <dbReference type="Proteomes" id="UP000735205"/>
    </source>
</evidence>
<keyword evidence="1" id="KW-0238">DNA-binding</keyword>
<proteinExistence type="predicted"/>
<dbReference type="SMART" id="SM00530">
    <property type="entry name" value="HTH_XRE"/>
    <property type="match status" value="1"/>
</dbReference>
<feature type="domain" description="HTH cro/C1-type" evidence="3">
    <location>
        <begin position="7"/>
        <end position="61"/>
    </location>
</feature>
<dbReference type="CDD" id="cd00093">
    <property type="entry name" value="HTH_XRE"/>
    <property type="match status" value="1"/>
</dbReference>
<dbReference type="InterPro" id="IPR001387">
    <property type="entry name" value="Cro/C1-type_HTH"/>
</dbReference>
<feature type="transmembrane region" description="Helical" evidence="2">
    <location>
        <begin position="112"/>
        <end position="131"/>
    </location>
</feature>
<dbReference type="PANTHER" id="PTHR46558">
    <property type="entry name" value="TRACRIPTIONAL REGULATORY PROTEIN-RELATED-RELATED"/>
    <property type="match status" value="1"/>
</dbReference>
<protein>
    <submittedName>
        <fullName evidence="4">Helix-turn-helix transcriptional regulator</fullName>
    </submittedName>
</protein>
<keyword evidence="2" id="KW-0812">Transmembrane</keyword>
<evidence type="ECO:0000313" key="4">
    <source>
        <dbReference type="EMBL" id="MBS9336627.1"/>
    </source>
</evidence>
<dbReference type="SUPFAM" id="SSF47413">
    <property type="entry name" value="lambda repressor-like DNA-binding domains"/>
    <property type="match status" value="1"/>
</dbReference>
<feature type="transmembrane region" description="Helical" evidence="2">
    <location>
        <begin position="80"/>
        <end position="100"/>
    </location>
</feature>
<name>A0ABS5QXJ4_9LACO</name>
<gene>
    <name evidence="4" type="ORF">G6R28_05220</name>
</gene>
<dbReference type="PANTHER" id="PTHR46558:SF4">
    <property type="entry name" value="DNA-BIDING PHAGE PROTEIN"/>
    <property type="match status" value="1"/>
</dbReference>
<dbReference type="RefSeq" id="WP_213793178.1">
    <property type="nucleotide sequence ID" value="NZ_JAAMFJ010000002.1"/>
</dbReference>
<sequence>MEFGKRLKALRQEKGLTQEDLAKEFYTSWQNISSWENGKSYPNMTDLIRLSDFFDVSLDVFLKEDGQVQESLEKAPVKKILRSVLLTLTFLDLLFAIALLLKHLNVINLGKIASILITLSLFVVIAAIINLRRFGKAFDIDMTFPWQLHLRK</sequence>
<keyword evidence="2" id="KW-0472">Membrane</keyword>
<reference evidence="4 5" key="1">
    <citation type="submission" date="2020-02" db="EMBL/GenBank/DDBJ databases">
        <title>Fructobacillus sp. isolated from paper mulberry of Taiwan.</title>
        <authorList>
            <person name="Lin S.-T."/>
        </authorList>
    </citation>
    <scope>NUCLEOTIDE SEQUENCE [LARGE SCALE GENOMIC DNA]</scope>
    <source>
        <strain evidence="4 5">M1-21</strain>
    </source>
</reference>
<accession>A0ABS5QXJ4</accession>
<evidence type="ECO:0000259" key="3">
    <source>
        <dbReference type="PROSITE" id="PS50943"/>
    </source>
</evidence>
<dbReference type="Proteomes" id="UP000735205">
    <property type="component" value="Unassembled WGS sequence"/>
</dbReference>